<proteinExistence type="predicted"/>
<reference evidence="2" key="2">
    <citation type="journal article" date="2015" name="Fish Shellfish Immunol.">
        <title>Early steps in the European eel (Anguilla anguilla)-Vibrio vulnificus interaction in the gills: Role of the RtxA13 toxin.</title>
        <authorList>
            <person name="Callol A."/>
            <person name="Pajuelo D."/>
            <person name="Ebbesson L."/>
            <person name="Teles M."/>
            <person name="MacKenzie S."/>
            <person name="Amaro C."/>
        </authorList>
    </citation>
    <scope>NUCLEOTIDE SEQUENCE</scope>
</reference>
<dbReference type="AlphaFoldDB" id="A0A0E9QLM5"/>
<protein>
    <submittedName>
        <fullName evidence="2">Uncharacterized protein</fullName>
    </submittedName>
</protein>
<reference evidence="2" key="1">
    <citation type="submission" date="2014-11" db="EMBL/GenBank/DDBJ databases">
        <authorList>
            <person name="Amaro Gonzalez C."/>
        </authorList>
    </citation>
    <scope>NUCLEOTIDE SEQUENCE</scope>
</reference>
<evidence type="ECO:0000256" key="1">
    <source>
        <dbReference type="SAM" id="MobiDB-lite"/>
    </source>
</evidence>
<organism evidence="2">
    <name type="scientific">Anguilla anguilla</name>
    <name type="common">European freshwater eel</name>
    <name type="synonym">Muraena anguilla</name>
    <dbReference type="NCBI Taxonomy" id="7936"/>
    <lineage>
        <taxon>Eukaryota</taxon>
        <taxon>Metazoa</taxon>
        <taxon>Chordata</taxon>
        <taxon>Craniata</taxon>
        <taxon>Vertebrata</taxon>
        <taxon>Euteleostomi</taxon>
        <taxon>Actinopterygii</taxon>
        <taxon>Neopterygii</taxon>
        <taxon>Teleostei</taxon>
        <taxon>Anguilliformes</taxon>
        <taxon>Anguillidae</taxon>
        <taxon>Anguilla</taxon>
    </lineage>
</organism>
<accession>A0A0E9QLM5</accession>
<evidence type="ECO:0000313" key="2">
    <source>
        <dbReference type="EMBL" id="JAH17377.1"/>
    </source>
</evidence>
<sequence>MHKLTDTNPQTRTHCHISSQGGHINSQTHELTVT</sequence>
<feature type="region of interest" description="Disordered" evidence="1">
    <location>
        <begin position="1"/>
        <end position="34"/>
    </location>
</feature>
<dbReference type="EMBL" id="GBXM01091200">
    <property type="protein sequence ID" value="JAH17377.1"/>
    <property type="molecule type" value="Transcribed_RNA"/>
</dbReference>
<name>A0A0E9QLM5_ANGAN</name>